<reference evidence="2 3" key="1">
    <citation type="journal article" date="2011" name="Proc. Natl. Acad. Sci. U.S.A.">
        <title>Genome and transcriptome analyses of the mountain pine beetle-fungal symbiont Grosmannia clavigera, a lodgepole pine pathogen.</title>
        <authorList>
            <person name="DiGuistini S."/>
            <person name="Wang Y."/>
            <person name="Liao N.Y."/>
            <person name="Taylor G."/>
            <person name="Tanguay P."/>
            <person name="Feau N."/>
            <person name="Henrissat B."/>
            <person name="Chan S.K."/>
            <person name="Hesse-Orce U."/>
            <person name="Alamouti S.M."/>
            <person name="Tsui C.K.M."/>
            <person name="Docking R.T."/>
            <person name="Levasseur A."/>
            <person name="Haridas S."/>
            <person name="Robertson G."/>
            <person name="Birol I."/>
            <person name="Holt R.A."/>
            <person name="Marra M.A."/>
            <person name="Hamelin R.C."/>
            <person name="Hirst M."/>
            <person name="Jones S.J.M."/>
            <person name="Bohlmann J."/>
            <person name="Breuil C."/>
        </authorList>
    </citation>
    <scope>NUCLEOTIDE SEQUENCE [LARGE SCALE GENOMIC DNA]</scope>
    <source>
        <strain evidence="3">kw1407 / UAMH 11150</strain>
    </source>
</reference>
<dbReference type="STRING" id="655863.F0XAQ3"/>
<keyword evidence="1" id="KW-0732">Signal</keyword>
<feature type="chain" id="PRO_5003263816" evidence="1">
    <location>
        <begin position="23"/>
        <end position="396"/>
    </location>
</feature>
<sequence>MSLRHCLSCFVASAALIQGTLAGNRAWESSLRYLAPPERHQITVDGAGHAFVDNTTVKRLAERYLSIQPDAGTSGFKIWPSSTISFCFETQNARDTLWEHLELAIETWRTDGEGGTGLHRDVYKYIEVFDPGASCVNNKQRDRVLVISYNAEGRLSTTIGIAALDASAPEYKGPSMALSDKAGIGMLDIVANYAHEIGHSWGLYHEHQNINYWGSPYNTGSFGSAIFGDSFDCTVLKDYPDAISRAKASGDGDDDLLCHFRGVAAKYKFSAVDWLPINGRTRMHPGAGGAGQSVPTYANVDWKSIMLYPSGAGAIGEAAPPGGDSDKRSNVLLRNDGQKLGINLVPSALDIAGVRQLYESDLGTGSFSGLPVLPNSKSSKFFGKFKDSFKKKKGYL</sequence>
<evidence type="ECO:0000313" key="3">
    <source>
        <dbReference type="Proteomes" id="UP000007796"/>
    </source>
</evidence>
<keyword evidence="3" id="KW-1185">Reference proteome</keyword>
<dbReference type="eggNOG" id="ENOG502S2ST">
    <property type="taxonomic scope" value="Eukaryota"/>
</dbReference>
<dbReference type="InParanoid" id="F0XAQ3"/>
<protein>
    <submittedName>
        <fullName evidence="2">Uncharacterized protein</fullName>
    </submittedName>
</protein>
<dbReference type="Gene3D" id="3.40.390.10">
    <property type="entry name" value="Collagenase (Catalytic Domain)"/>
    <property type="match status" value="1"/>
</dbReference>
<organism evidence="3">
    <name type="scientific">Grosmannia clavigera (strain kw1407 / UAMH 11150)</name>
    <name type="common">Blue stain fungus</name>
    <name type="synonym">Graphiocladiella clavigera</name>
    <dbReference type="NCBI Taxonomy" id="655863"/>
    <lineage>
        <taxon>Eukaryota</taxon>
        <taxon>Fungi</taxon>
        <taxon>Dikarya</taxon>
        <taxon>Ascomycota</taxon>
        <taxon>Pezizomycotina</taxon>
        <taxon>Sordariomycetes</taxon>
        <taxon>Sordariomycetidae</taxon>
        <taxon>Ophiostomatales</taxon>
        <taxon>Ophiostomataceae</taxon>
        <taxon>Leptographium</taxon>
    </lineage>
</organism>
<dbReference type="GeneID" id="25976792"/>
<dbReference type="HOGENOM" id="CLU_043165_0_0_1"/>
<dbReference type="InterPro" id="IPR024079">
    <property type="entry name" value="MetalloPept_cat_dom_sf"/>
</dbReference>
<dbReference type="Proteomes" id="UP000007796">
    <property type="component" value="Unassembled WGS sequence"/>
</dbReference>
<accession>F0XAQ3</accession>
<dbReference type="RefSeq" id="XP_014175080.1">
    <property type="nucleotide sequence ID" value="XM_014319605.1"/>
</dbReference>
<gene>
    <name evidence="2" type="ORF">CMQ_3667</name>
</gene>
<name>F0XAQ3_GROCL</name>
<evidence type="ECO:0000256" key="1">
    <source>
        <dbReference type="SAM" id="SignalP"/>
    </source>
</evidence>
<dbReference type="GO" id="GO:0008237">
    <property type="term" value="F:metallopeptidase activity"/>
    <property type="evidence" value="ECO:0007669"/>
    <property type="project" value="InterPro"/>
</dbReference>
<dbReference type="EMBL" id="GL629735">
    <property type="protein sequence ID" value="EFX05598.1"/>
    <property type="molecule type" value="Genomic_DNA"/>
</dbReference>
<dbReference type="SUPFAM" id="SSF55486">
    <property type="entry name" value="Metalloproteases ('zincins'), catalytic domain"/>
    <property type="match status" value="1"/>
</dbReference>
<evidence type="ECO:0000313" key="2">
    <source>
        <dbReference type="EMBL" id="EFX05598.1"/>
    </source>
</evidence>
<dbReference type="AlphaFoldDB" id="F0XAQ3"/>
<dbReference type="OrthoDB" id="291007at2759"/>
<feature type="signal peptide" evidence="1">
    <location>
        <begin position="1"/>
        <end position="22"/>
    </location>
</feature>
<proteinExistence type="predicted"/>